<dbReference type="Pfam" id="PF13377">
    <property type="entry name" value="Peripla_BP_3"/>
    <property type="match status" value="1"/>
</dbReference>
<dbReference type="Pfam" id="PF00392">
    <property type="entry name" value="GntR"/>
    <property type="match status" value="1"/>
</dbReference>
<dbReference type="Proteomes" id="UP001161691">
    <property type="component" value="Unassembled WGS sequence"/>
</dbReference>
<reference evidence="5" key="1">
    <citation type="submission" date="2023-04" db="EMBL/GenBank/DDBJ databases">
        <title>Comparative genomic analysis of Cohnella hashimotonis sp. nov., isolated from the International Space Station.</title>
        <authorList>
            <person name="Venkateswaran K."/>
            <person name="Simpson A."/>
        </authorList>
    </citation>
    <scope>NUCLEOTIDE SEQUENCE</scope>
    <source>
        <strain evidence="5">F6_2S_P_1</strain>
    </source>
</reference>
<protein>
    <submittedName>
        <fullName evidence="5">GntR family transcriptional regulator</fullName>
    </submittedName>
</protein>
<dbReference type="EMBL" id="JAGRPV010000001">
    <property type="protein sequence ID" value="MDI4647023.1"/>
    <property type="molecule type" value="Genomic_DNA"/>
</dbReference>
<name>A0ABT6TJK2_9BACL</name>
<dbReference type="InterPro" id="IPR028082">
    <property type="entry name" value="Peripla_BP_I"/>
</dbReference>
<organism evidence="5 6">
    <name type="scientific">Cohnella hashimotonis</name>
    <dbReference type="NCBI Taxonomy" id="2826895"/>
    <lineage>
        <taxon>Bacteria</taxon>
        <taxon>Bacillati</taxon>
        <taxon>Bacillota</taxon>
        <taxon>Bacilli</taxon>
        <taxon>Bacillales</taxon>
        <taxon>Paenibacillaceae</taxon>
        <taxon>Cohnella</taxon>
    </lineage>
</organism>
<dbReference type="CDD" id="cd07377">
    <property type="entry name" value="WHTH_GntR"/>
    <property type="match status" value="1"/>
</dbReference>
<dbReference type="InterPro" id="IPR036390">
    <property type="entry name" value="WH_DNA-bd_sf"/>
</dbReference>
<dbReference type="CDD" id="cd06267">
    <property type="entry name" value="PBP1_LacI_sugar_binding-like"/>
    <property type="match status" value="1"/>
</dbReference>
<dbReference type="Gene3D" id="3.40.50.2300">
    <property type="match status" value="2"/>
</dbReference>
<dbReference type="PROSITE" id="PS50949">
    <property type="entry name" value="HTH_GNTR"/>
    <property type="match status" value="1"/>
</dbReference>
<dbReference type="Gene3D" id="1.10.10.10">
    <property type="entry name" value="Winged helix-like DNA-binding domain superfamily/Winged helix DNA-binding domain"/>
    <property type="match status" value="1"/>
</dbReference>
<dbReference type="SUPFAM" id="SSF46785">
    <property type="entry name" value="Winged helix' DNA-binding domain"/>
    <property type="match status" value="1"/>
</dbReference>
<accession>A0ABT6TJK2</accession>
<keyword evidence="1" id="KW-0805">Transcription regulation</keyword>
<feature type="domain" description="HTH gntR-type" evidence="4">
    <location>
        <begin position="4"/>
        <end position="72"/>
    </location>
</feature>
<sequence length="372" mass="41221">MSVPTKYQVIVDDIKAKIVSGEWPPDSLIPSQTELANMYETSEMTSRRALSELVNEGLIYRLRGKGSFVKGASSAAKGREQAEPPYTNNGLERVYLVHNTGAHIYYLEHRFYEEMFSAIREEAERRGLAFGVWDYSLSGKLPDEPNTGFIATTMGKYDFTSEHIEQWMKEGRDLVTVHSYFPQFPVPYVIVDNLTGGYLATQHLLALGHRRIGILLTGSSLVDLNQEFSLRLQGYKLALDIAQIPLDPKLVHVIDADTENQQSGERGFHYFFELNEPPTAIFATSDLKAYGLSRAARMNGLSVPGDLSIIGYDDLRFAQFTGLTTINQNTAQMGKKAVEILCAPKASKGGSASLKDEIIPALVVRSSTGPLT</sequence>
<dbReference type="PANTHER" id="PTHR30146:SF109">
    <property type="entry name" value="HTH-TYPE TRANSCRIPTIONAL REGULATOR GALS"/>
    <property type="match status" value="1"/>
</dbReference>
<evidence type="ECO:0000256" key="1">
    <source>
        <dbReference type="ARBA" id="ARBA00023015"/>
    </source>
</evidence>
<dbReference type="InterPro" id="IPR046335">
    <property type="entry name" value="LacI/GalR-like_sensor"/>
</dbReference>
<evidence type="ECO:0000256" key="3">
    <source>
        <dbReference type="ARBA" id="ARBA00023163"/>
    </source>
</evidence>
<dbReference type="InterPro" id="IPR000524">
    <property type="entry name" value="Tscrpt_reg_HTH_GntR"/>
</dbReference>
<dbReference type="InterPro" id="IPR036388">
    <property type="entry name" value="WH-like_DNA-bd_sf"/>
</dbReference>
<evidence type="ECO:0000256" key="2">
    <source>
        <dbReference type="ARBA" id="ARBA00023125"/>
    </source>
</evidence>
<gene>
    <name evidence="5" type="ORF">KB449_18750</name>
</gene>
<dbReference type="SMART" id="SM00345">
    <property type="entry name" value="HTH_GNTR"/>
    <property type="match status" value="1"/>
</dbReference>
<evidence type="ECO:0000259" key="4">
    <source>
        <dbReference type="PROSITE" id="PS50949"/>
    </source>
</evidence>
<comment type="caution">
    <text evidence="5">The sequence shown here is derived from an EMBL/GenBank/DDBJ whole genome shotgun (WGS) entry which is preliminary data.</text>
</comment>
<proteinExistence type="predicted"/>
<keyword evidence="2" id="KW-0238">DNA-binding</keyword>
<dbReference type="PRINTS" id="PR00035">
    <property type="entry name" value="HTHGNTR"/>
</dbReference>
<keyword evidence="6" id="KW-1185">Reference proteome</keyword>
<keyword evidence="3" id="KW-0804">Transcription</keyword>
<dbReference type="SUPFAM" id="SSF53822">
    <property type="entry name" value="Periplasmic binding protein-like I"/>
    <property type="match status" value="1"/>
</dbReference>
<evidence type="ECO:0000313" key="5">
    <source>
        <dbReference type="EMBL" id="MDI4647023.1"/>
    </source>
</evidence>
<evidence type="ECO:0000313" key="6">
    <source>
        <dbReference type="Proteomes" id="UP001161691"/>
    </source>
</evidence>
<dbReference type="PANTHER" id="PTHR30146">
    <property type="entry name" value="LACI-RELATED TRANSCRIPTIONAL REPRESSOR"/>
    <property type="match status" value="1"/>
</dbReference>
<dbReference type="RefSeq" id="WP_282909830.1">
    <property type="nucleotide sequence ID" value="NZ_JAGRPV010000001.1"/>
</dbReference>